<accession>A0A0D5C217</accession>
<evidence type="ECO:0000313" key="2">
    <source>
        <dbReference type="EMBL" id="AJW70437.1"/>
    </source>
</evidence>
<reference evidence="3" key="1">
    <citation type="submission" date="2015-03" db="EMBL/GenBank/DDBJ databases">
        <title>Characterization of two novel Thaumarchaeota isolated from the Northern Adriatic Sea.</title>
        <authorList>
            <person name="Bayer B."/>
            <person name="Vojvoda J."/>
            <person name="Offre P."/>
            <person name="Srivastava A."/>
            <person name="Elisabeth N."/>
            <person name="Garcia J.A.L."/>
            <person name="Schleper C."/>
            <person name="Herndl G.J."/>
        </authorList>
    </citation>
    <scope>NUCLEOTIDE SEQUENCE [LARGE SCALE GENOMIC DNA]</scope>
    <source>
        <strain evidence="3">NF5</strain>
    </source>
</reference>
<dbReference type="OrthoDB" id="10547at2157"/>
<name>A0A0D5C217_9ARCH</name>
<keyword evidence="1" id="KW-0812">Transmembrane</keyword>
<dbReference type="Proteomes" id="UP000032408">
    <property type="component" value="Chromosome"/>
</dbReference>
<dbReference type="HOGENOM" id="CLU_105297_0_0_2"/>
<keyword evidence="3" id="KW-1185">Reference proteome</keyword>
<reference evidence="2 3" key="2">
    <citation type="journal article" date="2016" name="ISME J.">
        <title>Physiological and genomic characterization of two novel marine thaumarchaeal strains indicates niche differentiation.</title>
        <authorList>
            <person name="Bayer B."/>
            <person name="Vojvoda J."/>
            <person name="Offre P."/>
            <person name="Alves R.J."/>
            <person name="Elisabeth N.H."/>
            <person name="Garcia J.A."/>
            <person name="Volland J.M."/>
            <person name="Srivastava A."/>
            <person name="Schleper C."/>
            <person name="Herndl G.J."/>
        </authorList>
    </citation>
    <scope>NUCLEOTIDE SEQUENCE [LARGE SCALE GENOMIC DNA]</scope>
    <source>
        <strain evidence="2 3">NF5</strain>
    </source>
</reference>
<dbReference type="GeneID" id="24819972"/>
<evidence type="ECO:0000313" key="3">
    <source>
        <dbReference type="Proteomes" id="UP000032408"/>
    </source>
</evidence>
<dbReference type="KEGG" id="nin:NADRNF5_0743"/>
<organism evidence="2 3">
    <name type="scientific">Nitrosopumilus adriaticus</name>
    <dbReference type="NCBI Taxonomy" id="1580092"/>
    <lineage>
        <taxon>Archaea</taxon>
        <taxon>Nitrososphaerota</taxon>
        <taxon>Nitrososphaeria</taxon>
        <taxon>Nitrosopumilales</taxon>
        <taxon>Nitrosopumilaceae</taxon>
        <taxon>Nitrosopumilus</taxon>
    </lineage>
</organism>
<dbReference type="RefSeq" id="WP_048115784.1">
    <property type="nucleotide sequence ID" value="NZ_CP011070.1"/>
</dbReference>
<protein>
    <submittedName>
        <fullName evidence="2">Uncharacterized protein</fullName>
    </submittedName>
</protein>
<dbReference type="EMBL" id="CP011070">
    <property type="protein sequence ID" value="AJW70437.1"/>
    <property type="molecule type" value="Genomic_DNA"/>
</dbReference>
<proteinExistence type="predicted"/>
<dbReference type="STRING" id="1580092.NADRNF5_0743"/>
<feature type="transmembrane region" description="Helical" evidence="1">
    <location>
        <begin position="9"/>
        <end position="28"/>
    </location>
</feature>
<sequence length="229" mass="26772">MKKKKIQNITIGIIAVTIIGAIIVYNFSVDQTKQKGLQFGIELEQIQEEVKELQTKFYSEKTRWEEGDMTKEELLEFYEKHLQDFEVIISKYDDLSPPEIFKGSVELLKLSSQAQLDSDTEFIKWIKTGDESAKIRSDTQIQESLEYEMLGLVEFYSAKTGVKNYDEPEKFEAPQTGLTQKVIQISENMKKQCDNQFRNELGEFDSEQIEIEWFNCTNEAKKWKIEHLP</sequence>
<keyword evidence="1" id="KW-0472">Membrane</keyword>
<evidence type="ECO:0000256" key="1">
    <source>
        <dbReference type="SAM" id="Phobius"/>
    </source>
</evidence>
<dbReference type="AlphaFoldDB" id="A0A0D5C217"/>
<keyword evidence="1" id="KW-1133">Transmembrane helix</keyword>
<gene>
    <name evidence="2" type="ORF">NADRNF5_0743</name>
</gene>